<dbReference type="PROSITE" id="PS50878">
    <property type="entry name" value="RT_POL"/>
    <property type="match status" value="1"/>
</dbReference>
<comment type="caution">
    <text evidence="2">The sequence shown here is derived from an EMBL/GenBank/DDBJ whole genome shotgun (WGS) entry which is preliminary data.</text>
</comment>
<evidence type="ECO:0000259" key="1">
    <source>
        <dbReference type="PROSITE" id="PS50878"/>
    </source>
</evidence>
<dbReference type="OrthoDB" id="5976521at2759"/>
<accession>A0A2B4SYB9</accession>
<dbReference type="GO" id="GO:0003964">
    <property type="term" value="F:RNA-directed DNA polymerase activity"/>
    <property type="evidence" value="ECO:0007669"/>
    <property type="project" value="UniProtKB-KW"/>
</dbReference>
<evidence type="ECO:0000313" key="3">
    <source>
        <dbReference type="Proteomes" id="UP000225706"/>
    </source>
</evidence>
<name>A0A2B4SYB9_STYPI</name>
<proteinExistence type="predicted"/>
<feature type="domain" description="Reverse transcriptase" evidence="1">
    <location>
        <begin position="275"/>
        <end position="456"/>
    </location>
</feature>
<dbReference type="Pfam" id="PF00078">
    <property type="entry name" value="RVT_1"/>
    <property type="match status" value="1"/>
</dbReference>
<evidence type="ECO:0000313" key="2">
    <source>
        <dbReference type="EMBL" id="PFX34306.1"/>
    </source>
</evidence>
<dbReference type="PANTHER" id="PTHR47510:SF3">
    <property type="entry name" value="ENDO_EXONUCLEASE_PHOSPHATASE DOMAIN-CONTAINING PROTEIN"/>
    <property type="match status" value="1"/>
</dbReference>
<keyword evidence="2" id="KW-0695">RNA-directed DNA polymerase</keyword>
<reference evidence="3" key="1">
    <citation type="journal article" date="2017" name="bioRxiv">
        <title>Comparative analysis of the genomes of Stylophora pistillata and Acropora digitifera provides evidence for extensive differences between species of corals.</title>
        <authorList>
            <person name="Voolstra C.R."/>
            <person name="Li Y."/>
            <person name="Liew Y.J."/>
            <person name="Baumgarten S."/>
            <person name="Zoccola D."/>
            <person name="Flot J.-F."/>
            <person name="Tambutte S."/>
            <person name="Allemand D."/>
            <person name="Aranda M."/>
        </authorList>
    </citation>
    <scope>NUCLEOTIDE SEQUENCE [LARGE SCALE GENOMIC DNA]</scope>
</reference>
<keyword evidence="2" id="KW-0808">Transferase</keyword>
<organism evidence="2 3">
    <name type="scientific">Stylophora pistillata</name>
    <name type="common">Smooth cauliflower coral</name>
    <dbReference type="NCBI Taxonomy" id="50429"/>
    <lineage>
        <taxon>Eukaryota</taxon>
        <taxon>Metazoa</taxon>
        <taxon>Cnidaria</taxon>
        <taxon>Anthozoa</taxon>
        <taxon>Hexacorallia</taxon>
        <taxon>Scleractinia</taxon>
        <taxon>Astrocoeniina</taxon>
        <taxon>Pocilloporidae</taxon>
        <taxon>Stylophora</taxon>
    </lineage>
</organism>
<dbReference type="CDD" id="cd01650">
    <property type="entry name" value="RT_nLTR_like"/>
    <property type="match status" value="1"/>
</dbReference>
<keyword evidence="3" id="KW-1185">Reference proteome</keyword>
<sequence>MYHNALERRTRNASKGNTYIRYRDTKRFSEEQFKLTLEQTPWDTIFVFDEFDDMLESWENLFNEALDLHCPWRNKRVALVTQTPWMSNAILKQLRLRDTLLKKAKRSKDPFDWAKYKKARNKAVGMSRTAKRKYCVSKLENNQDNTRELWKTFKSISGMNKQPKRVSSLKAGEHLLDDKEQMASKFNSHFTSIADQLRSLLPQMNLDISKLIHFVDSRKDAGIDFSIPPSTKRKVIDCLKNIRSNKASGIDKLSARMLKFAAPIIAPSIAKLINYSFSKSVFPQRWKTAKVFPLFKSGDSENVNNYRPISVLPVLSKVIDKHVHDTLYSYLCDNNLIYPKQSGFRKRHSTETALIGIIDELLFNLDKDRVSGMILIDYCKAFDMVDHSILQQKLQVYGLDSKSLAWFGSYLDGRRQLVSMDDKESPTAWVSHGVPQGSILGPLLFITCINDLPLHC</sequence>
<dbReference type="Proteomes" id="UP000225706">
    <property type="component" value="Unassembled WGS sequence"/>
</dbReference>
<gene>
    <name evidence="2" type="primary">pol</name>
    <name evidence="2" type="ORF">AWC38_SpisGene791</name>
</gene>
<dbReference type="InterPro" id="IPR000477">
    <property type="entry name" value="RT_dom"/>
</dbReference>
<protein>
    <submittedName>
        <fullName evidence="2">RNA-directed DNA polymerase from mobile element jockey</fullName>
    </submittedName>
</protein>
<dbReference type="EMBL" id="LSMT01000005">
    <property type="protein sequence ID" value="PFX34306.1"/>
    <property type="molecule type" value="Genomic_DNA"/>
</dbReference>
<keyword evidence="2" id="KW-0548">Nucleotidyltransferase</keyword>
<dbReference type="PANTHER" id="PTHR47510">
    <property type="entry name" value="REVERSE TRANSCRIPTASE DOMAIN-CONTAINING PROTEIN"/>
    <property type="match status" value="1"/>
</dbReference>
<dbReference type="AlphaFoldDB" id="A0A2B4SYB9"/>